<dbReference type="InterPro" id="IPR023198">
    <property type="entry name" value="PGP-like_dom2"/>
</dbReference>
<proteinExistence type="predicted"/>
<dbReference type="AlphaFoldDB" id="A0A8J3IRA3"/>
<reference evidence="1" key="1">
    <citation type="submission" date="2020-10" db="EMBL/GenBank/DDBJ databases">
        <title>Taxonomic study of unclassified bacteria belonging to the class Ktedonobacteria.</title>
        <authorList>
            <person name="Yabe S."/>
            <person name="Wang C.M."/>
            <person name="Zheng Y."/>
            <person name="Sakai Y."/>
            <person name="Cavaletti L."/>
            <person name="Monciardini P."/>
            <person name="Donadio S."/>
        </authorList>
    </citation>
    <scope>NUCLEOTIDE SEQUENCE</scope>
    <source>
        <strain evidence="1">ID150040</strain>
    </source>
</reference>
<dbReference type="Proteomes" id="UP000597444">
    <property type="component" value="Unassembled WGS sequence"/>
</dbReference>
<dbReference type="PANTHER" id="PTHR43434">
    <property type="entry name" value="PHOSPHOGLYCOLATE PHOSPHATASE"/>
    <property type="match status" value="1"/>
</dbReference>
<evidence type="ECO:0000313" key="1">
    <source>
        <dbReference type="EMBL" id="GHO96514.1"/>
    </source>
</evidence>
<comment type="caution">
    <text evidence="1">The sequence shown here is derived from an EMBL/GenBank/DDBJ whole genome shotgun (WGS) entry which is preliminary data.</text>
</comment>
<dbReference type="EMBL" id="BNJK01000001">
    <property type="protein sequence ID" value="GHO96514.1"/>
    <property type="molecule type" value="Genomic_DNA"/>
</dbReference>
<dbReference type="InterPro" id="IPR036412">
    <property type="entry name" value="HAD-like_sf"/>
</dbReference>
<sequence>MLVVWLGAQGHPVEAFKRRAVSQLPASFVERFEQMRPYARHLGHFLVPMLVDLPPIASQEAFDVVYASLDSERRETFQRQVQVYRQQVREQRTRTWSRLHRFYQGIIPWLRRRQEVPWIVTARDQSSVLALLASHEVYLPQNRVYGEQPSKLEALIAIANAEQVRPEDVIFVDDHPVHVQAALEAGFRAYFATWGYGRMPPEMMGAAPLPRIQLPELLAGRFPNPQNRSTRP</sequence>
<dbReference type="InterPro" id="IPR023214">
    <property type="entry name" value="HAD_sf"/>
</dbReference>
<evidence type="ECO:0008006" key="3">
    <source>
        <dbReference type="Google" id="ProtNLM"/>
    </source>
</evidence>
<dbReference type="GO" id="GO:0005829">
    <property type="term" value="C:cytosol"/>
    <property type="evidence" value="ECO:0007669"/>
    <property type="project" value="TreeGrafter"/>
</dbReference>
<dbReference type="GO" id="GO:0008967">
    <property type="term" value="F:phosphoglycolate phosphatase activity"/>
    <property type="evidence" value="ECO:0007669"/>
    <property type="project" value="TreeGrafter"/>
</dbReference>
<keyword evidence="2" id="KW-1185">Reference proteome</keyword>
<organism evidence="1 2">
    <name type="scientific">Reticulibacter mediterranei</name>
    <dbReference type="NCBI Taxonomy" id="2778369"/>
    <lineage>
        <taxon>Bacteria</taxon>
        <taxon>Bacillati</taxon>
        <taxon>Chloroflexota</taxon>
        <taxon>Ktedonobacteria</taxon>
        <taxon>Ktedonobacterales</taxon>
        <taxon>Reticulibacteraceae</taxon>
        <taxon>Reticulibacter</taxon>
    </lineage>
</organism>
<dbReference type="Gene3D" id="3.40.50.1000">
    <property type="entry name" value="HAD superfamily/HAD-like"/>
    <property type="match status" value="1"/>
</dbReference>
<dbReference type="InterPro" id="IPR050155">
    <property type="entry name" value="HAD-like_hydrolase_sf"/>
</dbReference>
<dbReference type="SUPFAM" id="SSF56784">
    <property type="entry name" value="HAD-like"/>
    <property type="match status" value="1"/>
</dbReference>
<dbReference type="GO" id="GO:0006281">
    <property type="term" value="P:DNA repair"/>
    <property type="evidence" value="ECO:0007669"/>
    <property type="project" value="TreeGrafter"/>
</dbReference>
<gene>
    <name evidence="1" type="ORF">KSF_065620</name>
</gene>
<protein>
    <recommendedName>
        <fullName evidence="3">HAD family hydrolase</fullName>
    </recommendedName>
</protein>
<accession>A0A8J3IRA3</accession>
<dbReference type="PANTHER" id="PTHR43434:SF21">
    <property type="entry name" value="SLL0295 PROTEIN"/>
    <property type="match status" value="1"/>
</dbReference>
<evidence type="ECO:0000313" key="2">
    <source>
        <dbReference type="Proteomes" id="UP000597444"/>
    </source>
</evidence>
<dbReference type="Gene3D" id="1.10.150.240">
    <property type="entry name" value="Putative phosphatase, domain 2"/>
    <property type="match status" value="1"/>
</dbReference>
<name>A0A8J3IRA3_9CHLR</name>